<dbReference type="AlphaFoldDB" id="A0A2S0N626"/>
<feature type="domain" description="Tc1-like transposase DDE" evidence="1">
    <location>
        <begin position="233"/>
        <end position="352"/>
    </location>
</feature>
<dbReference type="GO" id="GO:0003676">
    <property type="term" value="F:nucleic acid binding"/>
    <property type="evidence" value="ECO:0007669"/>
    <property type="project" value="InterPro"/>
</dbReference>
<dbReference type="Pfam" id="PF13565">
    <property type="entry name" value="HTH_32"/>
    <property type="match status" value="1"/>
</dbReference>
<dbReference type="InterPro" id="IPR036397">
    <property type="entry name" value="RNaseH_sf"/>
</dbReference>
<accession>A0A2S0N626</accession>
<organism evidence="2 3">
    <name type="scientific">Simplicispira suum</name>
    <dbReference type="NCBI Taxonomy" id="2109915"/>
    <lineage>
        <taxon>Bacteria</taxon>
        <taxon>Pseudomonadati</taxon>
        <taxon>Pseudomonadota</taxon>
        <taxon>Betaproteobacteria</taxon>
        <taxon>Burkholderiales</taxon>
        <taxon>Comamonadaceae</taxon>
        <taxon>Simplicispira</taxon>
    </lineage>
</organism>
<evidence type="ECO:0000259" key="1">
    <source>
        <dbReference type="Pfam" id="PF13358"/>
    </source>
</evidence>
<gene>
    <name evidence="2" type="ORF">C6571_19040</name>
</gene>
<dbReference type="Gene3D" id="3.30.420.10">
    <property type="entry name" value="Ribonuclease H-like superfamily/Ribonuclease H"/>
    <property type="match status" value="1"/>
</dbReference>
<name>A0A2S0N626_9BURK</name>
<dbReference type="Proteomes" id="UP000239326">
    <property type="component" value="Plasmid unnamed2"/>
</dbReference>
<evidence type="ECO:0000313" key="2">
    <source>
        <dbReference type="EMBL" id="AVO43590.1"/>
    </source>
</evidence>
<dbReference type="Pfam" id="PF13358">
    <property type="entry name" value="DDE_3"/>
    <property type="match status" value="1"/>
</dbReference>
<dbReference type="OrthoDB" id="2375382at2"/>
<keyword evidence="2" id="KW-0614">Plasmid</keyword>
<dbReference type="NCBIfam" id="NF033545">
    <property type="entry name" value="transpos_IS630"/>
    <property type="match status" value="1"/>
</dbReference>
<evidence type="ECO:0000313" key="3">
    <source>
        <dbReference type="Proteomes" id="UP000239326"/>
    </source>
</evidence>
<geneLocation type="plasmid" evidence="2 3">
    <name>unnamed2</name>
</geneLocation>
<dbReference type="InterPro" id="IPR009057">
    <property type="entry name" value="Homeodomain-like_sf"/>
</dbReference>
<proteinExistence type="predicted"/>
<dbReference type="EMBL" id="CP027671">
    <property type="protein sequence ID" value="AVO43590.1"/>
    <property type="molecule type" value="Genomic_DNA"/>
</dbReference>
<sequence>MARKSERPPLVLTAQQRAKLQDLSASRVAPAREVERAKVMLGYADGVSITELQRRLGFSRPMIYRCVDKALAAGVQMGLKDKYHRPHEPEISDEAKAWVVSIACTKPKVHGLAAELWSISALARFVGERAQAAGFPRLANAGKSTVWRILDDNDIKPHKIRYYLEKRDPDFDRKMQEVLMVYRDVSLYTEGAVHDARPNPIYTVSVDEKPGVQAIGLTAPDLPPVPGKAASVGRDYEYVRHGTVSILAGIDLHSGHIFANIEDRHRSIEFIRLLKQLDAHYPEDAIIRVVLDNHSAHISKETMAYLSSRPGRFEYVHTPKHGSWLNLIECAFSKMARTFLRHIRVTSKDDLKQRILKGIAEINASPVVFRWNKFDLGVA</sequence>
<reference evidence="2 3" key="1">
    <citation type="submission" date="2018-03" db="EMBL/GenBank/DDBJ databases">
        <title>Genome sequencing of Simplicispira sp.</title>
        <authorList>
            <person name="Kim S.-J."/>
            <person name="Heo J."/>
            <person name="Kwon S.-W."/>
        </authorList>
    </citation>
    <scope>NUCLEOTIDE SEQUENCE [LARGE SCALE GENOMIC DNA]</scope>
    <source>
        <strain evidence="2 3">SC1-8</strain>
        <plasmid evidence="2 3">unnamed2</plasmid>
    </source>
</reference>
<dbReference type="SUPFAM" id="SSF46689">
    <property type="entry name" value="Homeodomain-like"/>
    <property type="match status" value="1"/>
</dbReference>
<dbReference type="RefSeq" id="WP_106448531.1">
    <property type="nucleotide sequence ID" value="NZ_CP027671.1"/>
</dbReference>
<protein>
    <submittedName>
        <fullName evidence="2">IS630 family transposase</fullName>
    </submittedName>
</protein>
<dbReference type="InterPro" id="IPR038717">
    <property type="entry name" value="Tc1-like_DDE_dom"/>
</dbReference>
<keyword evidence="3" id="KW-1185">Reference proteome</keyword>
<dbReference type="InterPro" id="IPR047655">
    <property type="entry name" value="Transpos_IS630-like"/>
</dbReference>
<dbReference type="KEGG" id="simp:C6571_19040"/>